<sequence>MQLSGMGVVHPGHLKVRQSIRCPDLQKAATDEVALADLAGTVIVTVHKLAVVEDGKFGIVTLCMSLKEGEGTTTVPEALNDDEGTMMEPDMLNDGERMMTELDTLNEGDGTMTEQR</sequence>
<accession>A0A369JPA0</accession>
<comment type="caution">
    <text evidence="1">The sequence shown here is derived from an EMBL/GenBank/DDBJ whole genome shotgun (WGS) entry which is preliminary data.</text>
</comment>
<name>A0A369JPA0_HYPMA</name>
<keyword evidence="2" id="KW-1185">Reference proteome</keyword>
<protein>
    <submittedName>
        <fullName evidence="1">Uncharacterized protein</fullName>
    </submittedName>
</protein>
<gene>
    <name evidence="1" type="ORF">Hypma_012185</name>
</gene>
<dbReference type="AlphaFoldDB" id="A0A369JPA0"/>
<evidence type="ECO:0000313" key="1">
    <source>
        <dbReference type="EMBL" id="RDB20606.1"/>
    </source>
</evidence>
<dbReference type="EMBL" id="LUEZ02000058">
    <property type="protein sequence ID" value="RDB20606.1"/>
    <property type="molecule type" value="Genomic_DNA"/>
</dbReference>
<reference evidence="1" key="1">
    <citation type="submission" date="2018-04" db="EMBL/GenBank/DDBJ databases">
        <title>Whole genome sequencing of Hypsizygus marmoreus.</title>
        <authorList>
            <person name="Choi I.-G."/>
            <person name="Min B."/>
            <person name="Kim J.-G."/>
            <person name="Kim S."/>
            <person name="Oh Y.-L."/>
            <person name="Kong W.-S."/>
            <person name="Park H."/>
            <person name="Jeong J."/>
            <person name="Song E.-S."/>
        </authorList>
    </citation>
    <scope>NUCLEOTIDE SEQUENCE [LARGE SCALE GENOMIC DNA]</scope>
    <source>
        <strain evidence="1">51987-8</strain>
    </source>
</reference>
<dbReference type="Proteomes" id="UP000076154">
    <property type="component" value="Unassembled WGS sequence"/>
</dbReference>
<organism evidence="1 2">
    <name type="scientific">Hypsizygus marmoreus</name>
    <name type="common">White beech mushroom</name>
    <name type="synonym">Agaricus marmoreus</name>
    <dbReference type="NCBI Taxonomy" id="39966"/>
    <lineage>
        <taxon>Eukaryota</taxon>
        <taxon>Fungi</taxon>
        <taxon>Dikarya</taxon>
        <taxon>Basidiomycota</taxon>
        <taxon>Agaricomycotina</taxon>
        <taxon>Agaricomycetes</taxon>
        <taxon>Agaricomycetidae</taxon>
        <taxon>Agaricales</taxon>
        <taxon>Tricholomatineae</taxon>
        <taxon>Lyophyllaceae</taxon>
        <taxon>Hypsizygus</taxon>
    </lineage>
</organism>
<dbReference type="InParanoid" id="A0A369JPA0"/>
<evidence type="ECO:0000313" key="2">
    <source>
        <dbReference type="Proteomes" id="UP000076154"/>
    </source>
</evidence>
<proteinExistence type="predicted"/>